<dbReference type="Pfam" id="PF00071">
    <property type="entry name" value="Ras"/>
    <property type="match status" value="2"/>
</dbReference>
<dbReference type="PROSITE" id="PS51419">
    <property type="entry name" value="RAB"/>
    <property type="match status" value="1"/>
</dbReference>
<dbReference type="SMART" id="SM00174">
    <property type="entry name" value="RHO"/>
    <property type="match status" value="1"/>
</dbReference>
<dbReference type="InterPro" id="IPR013566">
    <property type="entry name" value="EF_hand_assoc_1"/>
</dbReference>
<dbReference type="Pfam" id="PF08356">
    <property type="entry name" value="EF_assoc_2"/>
    <property type="match status" value="1"/>
</dbReference>
<keyword evidence="9 15" id="KW-0378">Hydrolase</keyword>
<evidence type="ECO:0000256" key="11">
    <source>
        <dbReference type="ARBA" id="ARBA00022989"/>
    </source>
</evidence>
<dbReference type="Pfam" id="PF08355">
    <property type="entry name" value="EF_assoc_1"/>
    <property type="match status" value="1"/>
</dbReference>
<keyword evidence="5" id="KW-0479">Metal-binding</keyword>
<feature type="domain" description="Miro" evidence="17">
    <location>
        <begin position="437"/>
        <end position="602"/>
    </location>
</feature>
<dbReference type="InterPro" id="IPR020860">
    <property type="entry name" value="MIRO_dom"/>
</dbReference>
<keyword evidence="6" id="KW-0677">Repeat</keyword>
<keyword evidence="12 15" id="KW-0496">Mitochondrion</keyword>
<dbReference type="PRINTS" id="PR00449">
    <property type="entry name" value="RASTRNSFRMNG"/>
</dbReference>
<dbReference type="Proteomes" id="UP000019375">
    <property type="component" value="Unassembled WGS sequence"/>
</dbReference>
<evidence type="ECO:0000256" key="2">
    <source>
        <dbReference type="ARBA" id="ARBA00004200"/>
    </source>
</evidence>
<evidence type="ECO:0000256" key="6">
    <source>
        <dbReference type="ARBA" id="ARBA00022737"/>
    </source>
</evidence>
<organism evidence="18 19">
    <name type="scientific">Zygosaccharomyces bailii (strain CLIB 213 / ATCC 58445 / CBS 680 / BCRC 21525 / NBRC 1098 / NCYC 1416 / NRRL Y-2227)</name>
    <dbReference type="NCBI Taxonomy" id="1333698"/>
    <lineage>
        <taxon>Eukaryota</taxon>
        <taxon>Fungi</taxon>
        <taxon>Dikarya</taxon>
        <taxon>Ascomycota</taxon>
        <taxon>Saccharomycotina</taxon>
        <taxon>Saccharomycetes</taxon>
        <taxon>Saccharomycetales</taxon>
        <taxon>Saccharomycetaceae</taxon>
        <taxon>Zygosaccharomyces</taxon>
    </lineage>
</organism>
<dbReference type="OrthoDB" id="10020961at2759"/>
<dbReference type="PROSITE" id="PS00018">
    <property type="entry name" value="EF_HAND_1"/>
    <property type="match status" value="1"/>
</dbReference>
<gene>
    <name evidence="18" type="ORF">BN860_05688g</name>
</gene>
<dbReference type="PIRSF" id="PIRSF037488">
    <property type="entry name" value="Mt_Rho_GTPase"/>
    <property type="match status" value="1"/>
</dbReference>
<dbReference type="Gene3D" id="3.40.50.300">
    <property type="entry name" value="P-loop containing nucleotide triphosphate hydrolases"/>
    <property type="match status" value="2"/>
</dbReference>
<dbReference type="EMBL" id="HG316460">
    <property type="protein sequence ID" value="CDF90638.1"/>
    <property type="molecule type" value="Genomic_DNA"/>
</dbReference>
<dbReference type="InterPro" id="IPR013567">
    <property type="entry name" value="EF_hand_assoc_2"/>
</dbReference>
<evidence type="ECO:0000313" key="18">
    <source>
        <dbReference type="EMBL" id="CDF90638.1"/>
    </source>
</evidence>
<evidence type="ECO:0000256" key="16">
    <source>
        <dbReference type="SAM" id="Phobius"/>
    </source>
</evidence>
<dbReference type="InterPro" id="IPR011992">
    <property type="entry name" value="EF-hand-dom_pair"/>
</dbReference>
<reference evidence="19" key="1">
    <citation type="journal article" date="2013" name="Genome Announc.">
        <title>Genome sequence of the food spoilage yeast Zygosaccharomyces bailii CLIB 213(T).</title>
        <authorList>
            <person name="Galeote V."/>
            <person name="Bigey F."/>
            <person name="Devillers H."/>
            <person name="Neuveglise C."/>
            <person name="Dequin S."/>
        </authorList>
    </citation>
    <scope>NUCLEOTIDE SEQUENCE [LARGE SCALE GENOMIC DNA]</scope>
    <source>
        <strain evidence="19">CLIB 213 / ATCC 58445 / CBS 680 / CCRC 21525 / NBRC 1098 / NCYC 1416 / NRRL Y-2227</strain>
    </source>
</reference>
<dbReference type="InterPro" id="IPR018247">
    <property type="entry name" value="EF_Hand_1_Ca_BS"/>
</dbReference>
<dbReference type="AlphaFoldDB" id="A0A8J2TA07"/>
<dbReference type="EC" id="3.6.5.-" evidence="15"/>
<keyword evidence="14 15" id="KW-0472">Membrane</keyword>
<dbReference type="PANTHER" id="PTHR46819:SF1">
    <property type="entry name" value="EF-HAND CALCIUM-BINDING DOMAIN-CONTAINING PROTEIN 7"/>
    <property type="match status" value="1"/>
</dbReference>
<keyword evidence="11 16" id="KW-1133">Transmembrane helix</keyword>
<evidence type="ECO:0000256" key="3">
    <source>
        <dbReference type="ARBA" id="ARBA00007981"/>
    </source>
</evidence>
<dbReference type="CDD" id="cd01892">
    <property type="entry name" value="Miro2"/>
    <property type="match status" value="1"/>
</dbReference>
<feature type="transmembrane region" description="Helical" evidence="16">
    <location>
        <begin position="624"/>
        <end position="646"/>
    </location>
</feature>
<dbReference type="GO" id="GO:0005525">
    <property type="term" value="F:GTP binding"/>
    <property type="evidence" value="ECO:0007669"/>
    <property type="project" value="UniProtKB-KW"/>
</dbReference>
<dbReference type="SMART" id="SM00175">
    <property type="entry name" value="RAB"/>
    <property type="match status" value="1"/>
</dbReference>
<dbReference type="GO" id="GO:0003924">
    <property type="term" value="F:GTPase activity"/>
    <property type="evidence" value="ECO:0007669"/>
    <property type="project" value="InterPro"/>
</dbReference>
<keyword evidence="13 15" id="KW-0342">GTP-binding</keyword>
<evidence type="ECO:0000256" key="9">
    <source>
        <dbReference type="ARBA" id="ARBA00022801"/>
    </source>
</evidence>
<evidence type="ECO:0000256" key="7">
    <source>
        <dbReference type="ARBA" id="ARBA00022741"/>
    </source>
</evidence>
<evidence type="ECO:0000256" key="14">
    <source>
        <dbReference type="ARBA" id="ARBA00023136"/>
    </source>
</evidence>
<evidence type="ECO:0000256" key="8">
    <source>
        <dbReference type="ARBA" id="ARBA00022787"/>
    </source>
</evidence>
<evidence type="ECO:0000256" key="4">
    <source>
        <dbReference type="ARBA" id="ARBA00022692"/>
    </source>
</evidence>
<dbReference type="GO" id="GO:0005509">
    <property type="term" value="F:calcium ion binding"/>
    <property type="evidence" value="ECO:0007669"/>
    <property type="project" value="InterPro"/>
</dbReference>
<dbReference type="InterPro" id="IPR021181">
    <property type="entry name" value="Miro"/>
</dbReference>
<evidence type="ECO:0000256" key="12">
    <source>
        <dbReference type="ARBA" id="ARBA00023128"/>
    </source>
</evidence>
<comment type="subcellular location">
    <subcellularLocation>
        <location evidence="2 15">Mitochondrion outer membrane</location>
        <topology evidence="2 15">Single-pass type IV membrane protein</topology>
    </subcellularLocation>
</comment>
<keyword evidence="10 15" id="KW-0106">Calcium</keyword>
<dbReference type="GO" id="GO:0032865">
    <property type="term" value="C:ERMES complex"/>
    <property type="evidence" value="ECO:0007669"/>
    <property type="project" value="UniProtKB-ARBA"/>
</dbReference>
<keyword evidence="8 15" id="KW-1000">Mitochondrion outer membrane</keyword>
<dbReference type="SUPFAM" id="SSF47473">
    <property type="entry name" value="EF-hand"/>
    <property type="match status" value="1"/>
</dbReference>
<dbReference type="Gene3D" id="1.10.238.10">
    <property type="entry name" value="EF-hand"/>
    <property type="match status" value="2"/>
</dbReference>
<sequence>MAKETIRVVLCGDDGVGKSTLIVSLVKGRFISNLQDVLPPVTIPRDFSSSPYSPKSTILVDTCNANQATLQRELKSADVIWLVYSDHDSYERVSLYWMMTFRSLGLNLPVILCKNKCDEYGENTAAVDSTDTKVEDEEFIPILMEYKEVDTCIKTSARTQFDVNQAFYLCQRAITNPIAPLFDARVGELKPLVVQALKRIFLLSDKDQDNYLNDDEITTLQRKCFGRSIDINELNFIKKALSDISSPTQEYDGYMLYVPDKGITKDGFLVLNKIYAEKGRHETIWGILRAFQYTDSLSIKDKALFPKLNVPDTSSIELSPKGYRFLVDLFLRFDKDNDGGLNDTELTFLFKCTPGQPKLWSETNFPYSTVVNSRGCITLQGWLAQWSMTTFLDYKITTAYLVYFGFQEDARLALQITKPRKMRRRAGRLYRSPLSDRKVFNCFIVGKAKSGKSSLLESFLGRPFTETYSPTLGPHIAVNSLELKGGKQYYLILQEFGGQENVILENRDKVKNCDVLCLVYDSSDPESFSYLVELVKRHEDLKDLPVVFVALKADLDKVQQRCYIQPDEFTEQLFVDHPLHISSTWPSSLNELFIKITEAALAPGKNTPGFPPESKINEAEYRQAVMIVASTVGFISLFTFTVMKLLKPFKDGS</sequence>
<dbReference type="InterPro" id="IPR052266">
    <property type="entry name" value="Miro-EF-hand_domain"/>
</dbReference>
<accession>A0A8J2TA07</accession>
<dbReference type="InterPro" id="IPR027417">
    <property type="entry name" value="P-loop_NTPase"/>
</dbReference>
<evidence type="ECO:0000256" key="1">
    <source>
        <dbReference type="ARBA" id="ARBA00003481"/>
    </source>
</evidence>
<comment type="similarity">
    <text evidence="3 15">Belongs to the mitochondrial Rho GTPase family.</text>
</comment>
<dbReference type="SMART" id="SM00173">
    <property type="entry name" value="RAS"/>
    <property type="match status" value="1"/>
</dbReference>
<dbReference type="FunFam" id="3.40.50.300:FF:000553">
    <property type="entry name" value="Mitochondrial Rho GTPase"/>
    <property type="match status" value="1"/>
</dbReference>
<feature type="domain" description="Miro" evidence="17">
    <location>
        <begin position="3"/>
        <end position="176"/>
    </location>
</feature>
<evidence type="ECO:0000256" key="13">
    <source>
        <dbReference type="ARBA" id="ARBA00023134"/>
    </source>
</evidence>
<keyword evidence="7 15" id="KW-0547">Nucleotide-binding</keyword>
<name>A0A8J2TA07_ZYGB2</name>
<dbReference type="InterPro" id="IPR001806">
    <property type="entry name" value="Small_GTPase"/>
</dbReference>
<dbReference type="GO" id="GO:0007005">
    <property type="term" value="P:mitochondrion organization"/>
    <property type="evidence" value="ECO:0007669"/>
    <property type="project" value="InterPro"/>
</dbReference>
<evidence type="ECO:0000256" key="15">
    <source>
        <dbReference type="PIRNR" id="PIRNR037488"/>
    </source>
</evidence>
<evidence type="ECO:0000256" key="5">
    <source>
        <dbReference type="ARBA" id="ARBA00022723"/>
    </source>
</evidence>
<comment type="function">
    <text evidence="1 15">Mitochondrial GTPase involved in mitochondrial trafficking. Probably involved in control of anterograde transport of mitochondria and their subcellular distribution.</text>
</comment>
<keyword evidence="19" id="KW-1185">Reference proteome</keyword>
<evidence type="ECO:0000259" key="17">
    <source>
        <dbReference type="PROSITE" id="PS51423"/>
    </source>
</evidence>
<evidence type="ECO:0000256" key="10">
    <source>
        <dbReference type="ARBA" id="ARBA00022837"/>
    </source>
</evidence>
<dbReference type="SUPFAM" id="SSF52540">
    <property type="entry name" value="P-loop containing nucleoside triphosphate hydrolases"/>
    <property type="match status" value="2"/>
</dbReference>
<evidence type="ECO:0000313" key="19">
    <source>
        <dbReference type="Proteomes" id="UP000019375"/>
    </source>
</evidence>
<keyword evidence="4 16" id="KW-0812">Transmembrane</keyword>
<dbReference type="PROSITE" id="PS51423">
    <property type="entry name" value="MIRO"/>
    <property type="match status" value="2"/>
</dbReference>
<protein>
    <recommendedName>
        <fullName evidence="15">Mitochondrial Rho GTPase</fullName>
        <ecNumber evidence="15">3.6.5.-</ecNumber>
    </recommendedName>
</protein>
<proteinExistence type="inferred from homology"/>
<dbReference type="PANTHER" id="PTHR46819">
    <property type="entry name" value="EF-HAND CALCIUM-BINDING DOMAIN-CONTAINING PROTEIN 7"/>
    <property type="match status" value="1"/>
</dbReference>